<dbReference type="EMBL" id="CP060715">
    <property type="protein sequence ID" value="QNN60054.1"/>
    <property type="molecule type" value="Genomic_DNA"/>
</dbReference>
<name>A0A7G9RWS9_9FIRM</name>
<dbReference type="Gene3D" id="3.40.1280.10">
    <property type="match status" value="1"/>
</dbReference>
<dbReference type="GO" id="GO:0008173">
    <property type="term" value="F:RNA methyltransferase activity"/>
    <property type="evidence" value="ECO:0007669"/>
    <property type="project" value="InterPro"/>
</dbReference>
<dbReference type="InterPro" id="IPR029028">
    <property type="entry name" value="Alpha/beta_knot_MTases"/>
</dbReference>
<reference evidence="6 7" key="1">
    <citation type="submission" date="2020-08" db="EMBL/GenBank/DDBJ databases">
        <title>Genome sequence of Erysipelothrix inopinata DSM 15511T.</title>
        <authorList>
            <person name="Hyun D.-W."/>
            <person name="Bae J.-W."/>
        </authorList>
    </citation>
    <scope>NUCLEOTIDE SEQUENCE [LARGE SCALE GENOMIC DNA]</scope>
    <source>
        <strain evidence="6 7">DSM 15511</strain>
    </source>
</reference>
<dbReference type="Proteomes" id="UP000515928">
    <property type="component" value="Chromosome"/>
</dbReference>
<proteinExistence type="inferred from homology"/>
<evidence type="ECO:0000256" key="3">
    <source>
        <dbReference type="ARBA" id="ARBA00022679"/>
    </source>
</evidence>
<keyword evidence="2 6" id="KW-0489">Methyltransferase</keyword>
<dbReference type="PANTHER" id="PTHR43191">
    <property type="entry name" value="RRNA METHYLTRANSFERASE 3"/>
    <property type="match status" value="1"/>
</dbReference>
<dbReference type="InterPro" id="IPR053888">
    <property type="entry name" value="MRM3-like_sub_bind"/>
</dbReference>
<evidence type="ECO:0000259" key="5">
    <source>
        <dbReference type="Pfam" id="PF22435"/>
    </source>
</evidence>
<evidence type="ECO:0000256" key="2">
    <source>
        <dbReference type="ARBA" id="ARBA00022603"/>
    </source>
</evidence>
<feature type="domain" description="tRNA/rRNA methyltransferase SpoU type" evidence="4">
    <location>
        <begin position="94"/>
        <end position="231"/>
    </location>
</feature>
<evidence type="ECO:0000313" key="6">
    <source>
        <dbReference type="EMBL" id="QNN60054.1"/>
    </source>
</evidence>
<sequence>MKITSLKNDQVKEWLKLSQKKYRDSSGKLLLEGEHLLQEARNAGCTMQSIGVDSSFDIEITEHIAEKISTTRSGSSVFALVEKPVFHYQKGKRFFICDGVQDPGNLGTIIRTAYSFGFDAVIVSMDSVDEFNDKTIRASQGAIFHFPVIRMEIKDAIQLLKKDDVTVYATYLGDNTLPLSEIKDEKIAIILGSEGQGVSEESLRLCDHSVKIETHQFESLNVAMAAAIIAYTLRVV</sequence>
<feature type="domain" description="MRM3-like substrate binding" evidence="5">
    <location>
        <begin position="8"/>
        <end position="59"/>
    </location>
</feature>
<dbReference type="InterPro" id="IPR029026">
    <property type="entry name" value="tRNA_m1G_MTases_N"/>
</dbReference>
<evidence type="ECO:0000259" key="4">
    <source>
        <dbReference type="Pfam" id="PF00588"/>
    </source>
</evidence>
<dbReference type="Gene3D" id="3.30.1330.30">
    <property type="match status" value="1"/>
</dbReference>
<evidence type="ECO:0000313" key="7">
    <source>
        <dbReference type="Proteomes" id="UP000515928"/>
    </source>
</evidence>
<dbReference type="RefSeq" id="WP_187533187.1">
    <property type="nucleotide sequence ID" value="NZ_CBCSHU010000002.1"/>
</dbReference>
<dbReference type="KEGG" id="eio:H9L01_06655"/>
<dbReference type="InterPro" id="IPR029064">
    <property type="entry name" value="Ribosomal_eL30-like_sf"/>
</dbReference>
<comment type="similarity">
    <text evidence="1">Belongs to the class IV-like SAM-binding methyltransferase superfamily. RNA methyltransferase TrmH family.</text>
</comment>
<dbReference type="AlphaFoldDB" id="A0A7G9RWS9"/>
<accession>A0A7G9RWS9</accession>
<dbReference type="InterPro" id="IPR001537">
    <property type="entry name" value="SpoU_MeTrfase"/>
</dbReference>
<keyword evidence="7" id="KW-1185">Reference proteome</keyword>
<dbReference type="SUPFAM" id="SSF55315">
    <property type="entry name" value="L30e-like"/>
    <property type="match status" value="1"/>
</dbReference>
<evidence type="ECO:0000256" key="1">
    <source>
        <dbReference type="ARBA" id="ARBA00007228"/>
    </source>
</evidence>
<dbReference type="GO" id="GO:0006396">
    <property type="term" value="P:RNA processing"/>
    <property type="evidence" value="ECO:0007669"/>
    <property type="project" value="InterPro"/>
</dbReference>
<dbReference type="SUPFAM" id="SSF75217">
    <property type="entry name" value="alpha/beta knot"/>
    <property type="match status" value="1"/>
</dbReference>
<dbReference type="Pfam" id="PF22435">
    <property type="entry name" value="MRM3-like_sub_bind"/>
    <property type="match status" value="1"/>
</dbReference>
<gene>
    <name evidence="6" type="ORF">H9L01_06655</name>
</gene>
<organism evidence="6 7">
    <name type="scientific">Erysipelothrix inopinata</name>
    <dbReference type="NCBI Taxonomy" id="225084"/>
    <lineage>
        <taxon>Bacteria</taxon>
        <taxon>Bacillati</taxon>
        <taxon>Bacillota</taxon>
        <taxon>Erysipelotrichia</taxon>
        <taxon>Erysipelotrichales</taxon>
        <taxon>Erysipelotrichaceae</taxon>
        <taxon>Erysipelothrix</taxon>
    </lineage>
</organism>
<dbReference type="GO" id="GO:0032259">
    <property type="term" value="P:methylation"/>
    <property type="evidence" value="ECO:0007669"/>
    <property type="project" value="UniProtKB-KW"/>
</dbReference>
<dbReference type="GO" id="GO:0003723">
    <property type="term" value="F:RNA binding"/>
    <property type="evidence" value="ECO:0007669"/>
    <property type="project" value="InterPro"/>
</dbReference>
<dbReference type="Pfam" id="PF00588">
    <property type="entry name" value="SpoU_methylase"/>
    <property type="match status" value="1"/>
</dbReference>
<keyword evidence="3 6" id="KW-0808">Transferase</keyword>
<dbReference type="CDD" id="cd18095">
    <property type="entry name" value="SpoU-like_rRNA-MTase"/>
    <property type="match status" value="1"/>
</dbReference>
<protein>
    <submittedName>
        <fullName evidence="6">RNA methyltransferase</fullName>
    </submittedName>
</protein>
<dbReference type="PANTHER" id="PTHR43191:SF2">
    <property type="entry name" value="RRNA METHYLTRANSFERASE 3, MITOCHONDRIAL"/>
    <property type="match status" value="1"/>
</dbReference>
<dbReference type="InterPro" id="IPR051259">
    <property type="entry name" value="rRNA_Methyltransferase"/>
</dbReference>